<feature type="region of interest" description="Disordered" evidence="1">
    <location>
        <begin position="19"/>
        <end position="50"/>
    </location>
</feature>
<evidence type="ECO:0000313" key="3">
    <source>
        <dbReference type="EMBL" id="KAF4675097.1"/>
    </source>
</evidence>
<feature type="signal peptide" evidence="2">
    <location>
        <begin position="1"/>
        <end position="16"/>
    </location>
</feature>
<feature type="compositionally biased region" description="Low complexity" evidence="1">
    <location>
        <begin position="37"/>
        <end position="50"/>
    </location>
</feature>
<dbReference type="Proteomes" id="UP000591131">
    <property type="component" value="Unassembled WGS sequence"/>
</dbReference>
<reference evidence="3 4" key="1">
    <citation type="submission" date="2020-04" db="EMBL/GenBank/DDBJ databases">
        <title>Perkinsus chesapeaki whole genome sequence.</title>
        <authorList>
            <person name="Bogema D.R."/>
        </authorList>
    </citation>
    <scope>NUCLEOTIDE SEQUENCE [LARGE SCALE GENOMIC DNA]</scope>
    <source>
        <strain evidence="3">ATCC PRA-425</strain>
    </source>
</reference>
<name>A0A7J6MUT9_PERCH</name>
<organism evidence="3 4">
    <name type="scientific">Perkinsus chesapeaki</name>
    <name type="common">Clam parasite</name>
    <name type="synonym">Perkinsus andrewsi</name>
    <dbReference type="NCBI Taxonomy" id="330153"/>
    <lineage>
        <taxon>Eukaryota</taxon>
        <taxon>Sar</taxon>
        <taxon>Alveolata</taxon>
        <taxon>Perkinsozoa</taxon>
        <taxon>Perkinsea</taxon>
        <taxon>Perkinsida</taxon>
        <taxon>Perkinsidae</taxon>
        <taxon>Perkinsus</taxon>
    </lineage>
</organism>
<evidence type="ECO:0000313" key="4">
    <source>
        <dbReference type="Proteomes" id="UP000591131"/>
    </source>
</evidence>
<dbReference type="AlphaFoldDB" id="A0A7J6MUT9"/>
<protein>
    <submittedName>
        <fullName evidence="3">Uncharacterized protein</fullName>
    </submittedName>
</protein>
<feature type="region of interest" description="Disordered" evidence="1">
    <location>
        <begin position="177"/>
        <end position="208"/>
    </location>
</feature>
<proteinExistence type="predicted"/>
<sequence>MKAILSLCLATGVVLADNSTTNSGEVTTAPRTGASSTTLAPVTTTRTTPVPTTTPPAPVMYCPAGWCRDVQWFPGSPCITPDPTVLGPCWDSYCKANVVFPTSVPTGSIIIDPGQDKGSYCKSWQIPAGRVCYGNDTVSCECESFNSTTPVTTLPGTEPNGWAPAINCTYPTPTTTTTTLSPTWNPYDPNDPNNNNGDNDGNRTPPVVPPANDAFSLLGSNTLLTTALATISILAILLQ</sequence>
<gene>
    <name evidence="3" type="ORF">FOL47_008272</name>
</gene>
<dbReference type="EMBL" id="JAAPAO010000052">
    <property type="protein sequence ID" value="KAF4675097.1"/>
    <property type="molecule type" value="Genomic_DNA"/>
</dbReference>
<feature type="compositionally biased region" description="Polar residues" evidence="1">
    <location>
        <begin position="19"/>
        <end position="36"/>
    </location>
</feature>
<evidence type="ECO:0000256" key="2">
    <source>
        <dbReference type="SAM" id="SignalP"/>
    </source>
</evidence>
<evidence type="ECO:0000256" key="1">
    <source>
        <dbReference type="SAM" id="MobiDB-lite"/>
    </source>
</evidence>
<comment type="caution">
    <text evidence="3">The sequence shown here is derived from an EMBL/GenBank/DDBJ whole genome shotgun (WGS) entry which is preliminary data.</text>
</comment>
<keyword evidence="2" id="KW-0732">Signal</keyword>
<feature type="compositionally biased region" description="Low complexity" evidence="1">
    <location>
        <begin position="177"/>
        <end position="199"/>
    </location>
</feature>
<accession>A0A7J6MUT9</accession>
<keyword evidence="4" id="KW-1185">Reference proteome</keyword>
<feature type="chain" id="PRO_5029716850" evidence="2">
    <location>
        <begin position="17"/>
        <end position="239"/>
    </location>
</feature>